<dbReference type="Gene3D" id="3.30.450.40">
    <property type="match status" value="1"/>
</dbReference>
<dbReference type="CDD" id="cd17546">
    <property type="entry name" value="REC_hyHK_CKI1_RcsC-like"/>
    <property type="match status" value="1"/>
</dbReference>
<evidence type="ECO:0000313" key="28">
    <source>
        <dbReference type="Proteomes" id="UP000001947"/>
    </source>
</evidence>
<dbReference type="PRINTS" id="PR00344">
    <property type="entry name" value="BCTRLSENSOR"/>
</dbReference>
<dbReference type="InterPro" id="IPR036641">
    <property type="entry name" value="HPT_dom_sf"/>
</dbReference>
<feature type="domain" description="Response regulatory" evidence="22">
    <location>
        <begin position="1398"/>
        <end position="1521"/>
    </location>
</feature>
<feature type="domain" description="PAC" evidence="24">
    <location>
        <begin position="370"/>
        <end position="421"/>
    </location>
</feature>
<dbReference type="SMART" id="SM01079">
    <property type="entry name" value="CHASE"/>
    <property type="match status" value="1"/>
</dbReference>
<name>Q21G02_SACD2</name>
<feature type="coiled-coil region" evidence="18">
    <location>
        <begin position="978"/>
        <end position="1005"/>
    </location>
</feature>
<feature type="modified residue" description="4-aspartylphosphate" evidence="17">
    <location>
        <position position="1451"/>
    </location>
</feature>
<evidence type="ECO:0000256" key="10">
    <source>
        <dbReference type="ARBA" id="ARBA00022840"/>
    </source>
</evidence>
<evidence type="ECO:0000259" key="23">
    <source>
        <dbReference type="PROSITE" id="PS50112"/>
    </source>
</evidence>
<evidence type="ECO:0000256" key="17">
    <source>
        <dbReference type="PROSITE-ProRule" id="PRU00169"/>
    </source>
</evidence>
<dbReference type="RefSeq" id="WP_011469593.1">
    <property type="nucleotide sequence ID" value="NC_007912.1"/>
</dbReference>
<dbReference type="InterPro" id="IPR013655">
    <property type="entry name" value="PAS_fold_3"/>
</dbReference>
<feature type="transmembrane region" description="Helical" evidence="20">
    <location>
        <begin position="15"/>
        <end position="36"/>
    </location>
</feature>
<keyword evidence="8" id="KW-0547">Nucleotide-binding</keyword>
<keyword evidence="13 20" id="KW-0472">Membrane</keyword>
<gene>
    <name evidence="27" type="ordered locus">Sde_3120</name>
</gene>
<evidence type="ECO:0000313" key="27">
    <source>
        <dbReference type="EMBL" id="ABD82377.1"/>
    </source>
</evidence>
<feature type="modified residue" description="4-aspartylphosphate" evidence="17">
    <location>
        <position position="1300"/>
    </location>
</feature>
<dbReference type="SMART" id="SM00387">
    <property type="entry name" value="HATPase_c"/>
    <property type="match status" value="1"/>
</dbReference>
<feature type="domain" description="CHASE" evidence="25">
    <location>
        <begin position="112"/>
        <end position="251"/>
    </location>
</feature>
<dbReference type="SMART" id="SM00448">
    <property type="entry name" value="REC"/>
    <property type="match status" value="2"/>
</dbReference>
<keyword evidence="12" id="KW-0902">Two-component regulatory system</keyword>
<dbReference type="Gene3D" id="3.40.50.2300">
    <property type="match status" value="2"/>
</dbReference>
<dbReference type="Pfam" id="PF01627">
    <property type="entry name" value="Hpt"/>
    <property type="match status" value="1"/>
</dbReference>
<dbReference type="FunFam" id="1.10.287.130:FF:000002">
    <property type="entry name" value="Two-component osmosensing histidine kinase"/>
    <property type="match status" value="1"/>
</dbReference>
<dbReference type="InterPro" id="IPR004358">
    <property type="entry name" value="Sig_transdc_His_kin-like_C"/>
</dbReference>
<dbReference type="Gene3D" id="3.30.565.10">
    <property type="entry name" value="Histidine kinase-like ATPase, C-terminal domain"/>
    <property type="match status" value="1"/>
</dbReference>
<comment type="subunit">
    <text evidence="14">At low DSF concentrations, interacts with RpfF.</text>
</comment>
<dbReference type="HOGENOM" id="CLU_242393_0_0_6"/>
<keyword evidence="4" id="KW-1003">Cell membrane</keyword>
<dbReference type="PROSITE" id="PS50113">
    <property type="entry name" value="PAC"/>
    <property type="match status" value="2"/>
</dbReference>
<evidence type="ECO:0000256" key="18">
    <source>
        <dbReference type="SAM" id="Coils"/>
    </source>
</evidence>
<evidence type="ECO:0000256" key="19">
    <source>
        <dbReference type="SAM" id="MobiDB-lite"/>
    </source>
</evidence>
<feature type="domain" description="PAS" evidence="23">
    <location>
        <begin position="553"/>
        <end position="623"/>
    </location>
</feature>
<feature type="transmembrane region" description="Helical" evidence="20">
    <location>
        <begin position="270"/>
        <end position="291"/>
    </location>
</feature>
<dbReference type="SMART" id="SM00388">
    <property type="entry name" value="HisKA"/>
    <property type="match status" value="1"/>
</dbReference>
<dbReference type="Gene3D" id="3.30.450.20">
    <property type="entry name" value="PAS domain"/>
    <property type="match status" value="4"/>
</dbReference>
<evidence type="ECO:0000259" key="22">
    <source>
        <dbReference type="PROSITE" id="PS50110"/>
    </source>
</evidence>
<feature type="modified residue" description="Phosphohistidine" evidence="16">
    <location>
        <position position="1597"/>
    </location>
</feature>
<dbReference type="GO" id="GO:0000155">
    <property type="term" value="F:phosphorelay sensor kinase activity"/>
    <property type="evidence" value="ECO:0007669"/>
    <property type="project" value="InterPro"/>
</dbReference>
<keyword evidence="5 17" id="KW-0597">Phosphoprotein</keyword>
<keyword evidence="10 27" id="KW-0067">ATP-binding</keyword>
<dbReference type="eggNOG" id="COG0784">
    <property type="taxonomic scope" value="Bacteria"/>
</dbReference>
<dbReference type="Pfam" id="PF00072">
    <property type="entry name" value="Response_reg"/>
    <property type="match status" value="1"/>
</dbReference>
<evidence type="ECO:0000256" key="16">
    <source>
        <dbReference type="PROSITE-ProRule" id="PRU00110"/>
    </source>
</evidence>
<dbReference type="InterPro" id="IPR029016">
    <property type="entry name" value="GAF-like_dom_sf"/>
</dbReference>
<keyword evidence="6" id="KW-0808">Transferase</keyword>
<evidence type="ECO:0000256" key="13">
    <source>
        <dbReference type="ARBA" id="ARBA00023136"/>
    </source>
</evidence>
<evidence type="ECO:0000256" key="1">
    <source>
        <dbReference type="ARBA" id="ARBA00000085"/>
    </source>
</evidence>
<evidence type="ECO:0000256" key="8">
    <source>
        <dbReference type="ARBA" id="ARBA00022741"/>
    </source>
</evidence>
<dbReference type="InterPro" id="IPR003594">
    <property type="entry name" value="HATPase_dom"/>
</dbReference>
<keyword evidence="28" id="KW-1185">Reference proteome</keyword>
<dbReference type="SUPFAM" id="SSF47226">
    <property type="entry name" value="Histidine-containing phosphotransfer domain, HPT domain"/>
    <property type="match status" value="1"/>
</dbReference>
<dbReference type="InterPro" id="IPR036890">
    <property type="entry name" value="HATPase_C_sf"/>
</dbReference>
<dbReference type="GO" id="GO:0005524">
    <property type="term" value="F:ATP binding"/>
    <property type="evidence" value="ECO:0007669"/>
    <property type="project" value="UniProtKB-KW"/>
</dbReference>
<dbReference type="eggNOG" id="COG2202">
    <property type="taxonomic scope" value="Bacteria"/>
</dbReference>
<evidence type="ECO:0000259" key="25">
    <source>
        <dbReference type="PROSITE" id="PS50839"/>
    </source>
</evidence>
<dbReference type="PANTHER" id="PTHR45339:SF1">
    <property type="entry name" value="HYBRID SIGNAL TRANSDUCTION HISTIDINE KINASE J"/>
    <property type="match status" value="1"/>
</dbReference>
<dbReference type="InterPro" id="IPR000014">
    <property type="entry name" value="PAS"/>
</dbReference>
<evidence type="ECO:0000256" key="20">
    <source>
        <dbReference type="SAM" id="Phobius"/>
    </source>
</evidence>
<dbReference type="PROSITE" id="PS50109">
    <property type="entry name" value="HIS_KIN"/>
    <property type="match status" value="1"/>
</dbReference>
<dbReference type="Gene3D" id="3.30.450.350">
    <property type="entry name" value="CHASE domain"/>
    <property type="match status" value="1"/>
</dbReference>
<dbReference type="Pfam" id="PF03924">
    <property type="entry name" value="CHASE"/>
    <property type="match status" value="1"/>
</dbReference>
<dbReference type="CDD" id="cd16922">
    <property type="entry name" value="HATPase_EvgS-ArcB-TorS-like"/>
    <property type="match status" value="1"/>
</dbReference>
<feature type="domain" description="PAS" evidence="23">
    <location>
        <begin position="318"/>
        <end position="370"/>
    </location>
</feature>
<dbReference type="SUPFAM" id="SSF47384">
    <property type="entry name" value="Homodimeric domain of signal transducing histidine kinase"/>
    <property type="match status" value="1"/>
</dbReference>
<protein>
    <recommendedName>
        <fullName evidence="15">Sensory/regulatory protein RpfC</fullName>
        <ecNumber evidence="3">2.7.13.3</ecNumber>
    </recommendedName>
</protein>
<evidence type="ECO:0000256" key="7">
    <source>
        <dbReference type="ARBA" id="ARBA00022692"/>
    </source>
</evidence>
<dbReference type="PANTHER" id="PTHR45339">
    <property type="entry name" value="HYBRID SIGNAL TRANSDUCTION HISTIDINE KINASE J"/>
    <property type="match status" value="1"/>
</dbReference>
<dbReference type="GeneID" id="98614751"/>
<dbReference type="InterPro" id="IPR008207">
    <property type="entry name" value="Sig_transdc_His_kin_Hpt_dom"/>
</dbReference>
<dbReference type="Pfam" id="PF08447">
    <property type="entry name" value="PAS_3"/>
    <property type="match status" value="2"/>
</dbReference>
<dbReference type="eggNOG" id="COG2205">
    <property type="taxonomic scope" value="Bacteria"/>
</dbReference>
<accession>Q21G02</accession>
<dbReference type="EMBL" id="CP000282">
    <property type="protein sequence ID" value="ABD82377.1"/>
    <property type="molecule type" value="Genomic_DNA"/>
</dbReference>
<proteinExistence type="predicted"/>
<dbReference type="InterPro" id="IPR042240">
    <property type="entry name" value="CHASE_sf"/>
</dbReference>
<dbReference type="SUPFAM" id="SSF55781">
    <property type="entry name" value="GAF domain-like"/>
    <property type="match status" value="1"/>
</dbReference>
<dbReference type="Gene3D" id="1.10.287.130">
    <property type="match status" value="1"/>
</dbReference>
<dbReference type="CDD" id="cd00130">
    <property type="entry name" value="PAS"/>
    <property type="match status" value="3"/>
</dbReference>
<evidence type="ECO:0000256" key="11">
    <source>
        <dbReference type="ARBA" id="ARBA00022989"/>
    </source>
</evidence>
<dbReference type="OrthoDB" id="6187449at2"/>
<dbReference type="PROSITE" id="PS50110">
    <property type="entry name" value="RESPONSE_REGULATORY"/>
    <property type="match status" value="2"/>
</dbReference>
<evidence type="ECO:0000256" key="12">
    <source>
        <dbReference type="ARBA" id="ARBA00023012"/>
    </source>
</evidence>
<dbReference type="InterPro" id="IPR001610">
    <property type="entry name" value="PAC"/>
</dbReference>
<dbReference type="InterPro" id="IPR011006">
    <property type="entry name" value="CheY-like_superfamily"/>
</dbReference>
<evidence type="ECO:0000256" key="15">
    <source>
        <dbReference type="ARBA" id="ARBA00068150"/>
    </source>
</evidence>
<dbReference type="SMART" id="SM00091">
    <property type="entry name" value="PAS"/>
    <property type="match status" value="3"/>
</dbReference>
<dbReference type="Pfam" id="PF13426">
    <property type="entry name" value="PAS_9"/>
    <property type="match status" value="1"/>
</dbReference>
<feature type="domain" description="Histidine kinase" evidence="21">
    <location>
        <begin position="1012"/>
        <end position="1232"/>
    </location>
</feature>
<dbReference type="Gene3D" id="1.20.120.160">
    <property type="entry name" value="HPT domain"/>
    <property type="match status" value="1"/>
</dbReference>
<reference evidence="27 28" key="1">
    <citation type="journal article" date="2008" name="PLoS Genet.">
        <title>Complete genome sequence of the complex carbohydrate-degrading marine bacterium, Saccharophagus degradans strain 2-40 T.</title>
        <authorList>
            <person name="Weiner R.M."/>
            <person name="Taylor L.E.II."/>
            <person name="Henrissat B."/>
            <person name="Hauser L."/>
            <person name="Land M."/>
            <person name="Coutinho P.M."/>
            <person name="Rancurel C."/>
            <person name="Saunders E.H."/>
            <person name="Longmire A.G."/>
            <person name="Zhang H."/>
            <person name="Bayer E.A."/>
            <person name="Gilbert H.J."/>
            <person name="Larimer F."/>
            <person name="Zhulin I.B."/>
            <person name="Ekborg N.A."/>
            <person name="Lamed R."/>
            <person name="Richardson P.M."/>
            <person name="Borovok I."/>
            <person name="Hutcheson S."/>
        </authorList>
    </citation>
    <scope>NUCLEOTIDE SEQUENCE [LARGE SCALE GENOMIC DNA]</scope>
    <source>
        <strain evidence="28">2-40 / ATCC 43961 / DSM 17024</strain>
    </source>
</reference>
<dbReference type="PROSITE" id="PS50112">
    <property type="entry name" value="PAS"/>
    <property type="match status" value="3"/>
</dbReference>
<dbReference type="NCBIfam" id="TIGR00229">
    <property type="entry name" value="sensory_box"/>
    <property type="match status" value="3"/>
</dbReference>
<keyword evidence="7 20" id="KW-0812">Transmembrane</keyword>
<dbReference type="SUPFAM" id="SSF55785">
    <property type="entry name" value="PYP-like sensor domain (PAS domain)"/>
    <property type="match status" value="4"/>
</dbReference>
<dbReference type="InterPro" id="IPR006189">
    <property type="entry name" value="CHASE_dom"/>
</dbReference>
<dbReference type="EC" id="2.7.13.3" evidence="3"/>
<organism evidence="27 28">
    <name type="scientific">Saccharophagus degradans (strain 2-40 / ATCC 43961 / DSM 17024)</name>
    <dbReference type="NCBI Taxonomy" id="203122"/>
    <lineage>
        <taxon>Bacteria</taxon>
        <taxon>Pseudomonadati</taxon>
        <taxon>Pseudomonadota</taxon>
        <taxon>Gammaproteobacteria</taxon>
        <taxon>Cellvibrionales</taxon>
        <taxon>Cellvibrionaceae</taxon>
        <taxon>Saccharophagus</taxon>
    </lineage>
</organism>
<dbReference type="Pfam" id="PF13185">
    <property type="entry name" value="GAF_2"/>
    <property type="match status" value="1"/>
</dbReference>
<sequence>MNKSSFNYLTRNSKWLIPTFAAIVLLTLAIAVDRVIYSRFALEERTAVHNEASKLRASIESTINSNLQAVQGLVLVLNAFPEPSQEEFASFAAPLFNQNTQLRNIAAAPGMVIKYMHPLEGNEAAIGLDFRATPAQKEAAERAERTGQLVLAGPVNLKQGGQGFIGRIPVFTYNKQNNTKSSWGLLSTVIDLDRFYSATGITQFNETLQLALRGKDAKGAQGQVFYGDEALFHADAVLLEVSVPSGSWQLAILPKQGWANSAEDSALLRIILLLIILAILIPIIISVNLLANRHDSDLKFRGLFELSPVGIALNRFTDGKYVETNTALENMLGYSADELHGKTYLEITSPVYEDHQKAVINSLKNYGRYGPYEKEFIRRDGTLLPVIMNGMLVTDSNGEKLIWSIVEDITSRKQAELALAQNRKQLEQIIDSTSVAIWDWNIVTGEIVINERWAEIIGYSLMDLEPVSIDTWTNFTHPEDLDKSSELLNAHWNGESNHYQCEARMHHKDGHWVWVLDSGKVIEWTSEGKPLRMVGTHLDITEQKESQRLIEQSQIELKNFFDLSPNFMCIIDREGFFERINDTFLSQLDFTRDDFFSCKYIDFVHPDDREITQDHFEKMKSGALTQVFTNRYMHSNGDYLYLQWYTFADPASGMVYTTALDITNQKLDEKRMARQQEMLLSMSEQGRIGAWEVNLEEQQMYWSTMTKDIHEVDANYTPHYESAIDFYKEGESRDTISRLLNLAINKGIPASIELPIITAKHNERWVSVTVQPEFRNKQCIRLFGSIQDIDARKRIEQGVQLANTKLEKQMTLVNAIAAAQASFIQQTDIAIAFRNLLDGVLELAESEYGFVSEILYTEKNEPYIRTHAIANRSTHDRYNAFFAAQGENPIEFFNLDSLLGAAVTSCKPVIANSPTTDSRRAGVPDGHPQLESYLGIPIILNGSIIGLIGLANNPNGYNQALVDWLAPLINTVGQMIENTRAIRERDNAQQALVKAKNAAELAARTKSEFLAMMSHEIRTPLNGVLGMLNLVKRTQLEDKQRYQIDIAKSSAESLLNLINDILDFSKVDAGKLDLEVVDFNIITLLEDIAHAMAGRALERGNELIIDTTKLEFTYLSGDPSRLRQILVNLIGNAIKFTQNGEVTVTASLTKNTSGFNLNISVADTGIGIAEEKIPLLFSAFTQVDASTTRKYGGTGLGLAICKKLCALMGGDINITSQEGNGSEFSFQILVKNSVKNIDLPPLIEQKVDLNDKTIFIAESNPKNTAILENMISSKRCIAVSSLPDSNLNLPNEPIDVAFIDRKLLTSMESITPLKNKPNFANTQWLMLTAINQTKDIENYTAKGFDTYLTKPITQSGLTLSLKSLKLDSNQAESEQQQTSEKLTLPQSPQGEASQFAARILLVDDNTVNQDVAKMMLEDFGLIIDVANNGLEAIAALDACSIREPYSLILMDCQMPELDGYETTKRIRKGATDFDNTKIPIIAMTANAMKGDKEKCIAAGMDDYLSKPIEADALEHMLKLWLPLHNFSQDSNTQATSQHPQVVEGFWQHDELLATLKGREDRLKILVASFTKRIPALLEEFEEATASNDLEALSFIAHSVKGSAGQLKCNLLFVCASELELTAKNGDLTTALELSQNFKQYTLDFYNLLNKYLA</sequence>
<evidence type="ECO:0000256" key="3">
    <source>
        <dbReference type="ARBA" id="ARBA00012438"/>
    </source>
</evidence>
<dbReference type="Proteomes" id="UP000001947">
    <property type="component" value="Chromosome"/>
</dbReference>
<feature type="domain" description="PAC" evidence="24">
    <location>
        <begin position="499"/>
        <end position="552"/>
    </location>
</feature>
<dbReference type="Pfam" id="PF00512">
    <property type="entry name" value="HisKA"/>
    <property type="match status" value="1"/>
</dbReference>
<feature type="region of interest" description="Disordered" evidence="19">
    <location>
        <begin position="1369"/>
        <end position="1388"/>
    </location>
</feature>
<dbReference type="GO" id="GO:0005886">
    <property type="term" value="C:plasma membrane"/>
    <property type="evidence" value="ECO:0007669"/>
    <property type="project" value="UniProtKB-SubCell"/>
</dbReference>
<dbReference type="PROSITE" id="PS50894">
    <property type="entry name" value="HPT"/>
    <property type="match status" value="1"/>
</dbReference>
<evidence type="ECO:0000259" key="26">
    <source>
        <dbReference type="PROSITE" id="PS50894"/>
    </source>
</evidence>
<dbReference type="KEGG" id="sde:Sde_3120"/>
<evidence type="ECO:0000256" key="4">
    <source>
        <dbReference type="ARBA" id="ARBA00022475"/>
    </source>
</evidence>
<dbReference type="PROSITE" id="PS50839">
    <property type="entry name" value="CHASE"/>
    <property type="match status" value="1"/>
</dbReference>
<dbReference type="SUPFAM" id="SSF52172">
    <property type="entry name" value="CheY-like"/>
    <property type="match status" value="2"/>
</dbReference>
<feature type="domain" description="Response regulatory" evidence="22">
    <location>
        <begin position="1253"/>
        <end position="1365"/>
    </location>
</feature>
<keyword evidence="9" id="KW-0418">Kinase</keyword>
<dbReference type="SMART" id="SM00086">
    <property type="entry name" value="PAC"/>
    <property type="match status" value="3"/>
</dbReference>
<feature type="domain" description="HPt" evidence="26">
    <location>
        <begin position="1558"/>
        <end position="1653"/>
    </location>
</feature>
<dbReference type="STRING" id="203122.Sde_3120"/>
<keyword evidence="18" id="KW-0175">Coiled coil</keyword>
<comment type="subcellular location">
    <subcellularLocation>
        <location evidence="2">Cell membrane</location>
        <topology evidence="2">Multi-pass membrane protein</topology>
    </subcellularLocation>
</comment>
<dbReference type="InterPro" id="IPR035965">
    <property type="entry name" value="PAS-like_dom_sf"/>
</dbReference>
<dbReference type="InterPro" id="IPR003661">
    <property type="entry name" value="HisK_dim/P_dom"/>
</dbReference>
<dbReference type="eggNOG" id="COG3452">
    <property type="taxonomic scope" value="Bacteria"/>
</dbReference>
<dbReference type="InterPro" id="IPR001789">
    <property type="entry name" value="Sig_transdc_resp-reg_receiver"/>
</dbReference>
<evidence type="ECO:0000259" key="24">
    <source>
        <dbReference type="PROSITE" id="PS50113"/>
    </source>
</evidence>
<dbReference type="InterPro" id="IPR000700">
    <property type="entry name" value="PAS-assoc_C"/>
</dbReference>
<evidence type="ECO:0000256" key="9">
    <source>
        <dbReference type="ARBA" id="ARBA00022777"/>
    </source>
</evidence>
<comment type="catalytic activity">
    <reaction evidence="1">
        <text>ATP + protein L-histidine = ADP + protein N-phospho-L-histidine.</text>
        <dbReference type="EC" id="2.7.13.3"/>
    </reaction>
</comment>
<dbReference type="Pfam" id="PF02518">
    <property type="entry name" value="HATPase_c"/>
    <property type="match status" value="1"/>
</dbReference>
<dbReference type="InterPro" id="IPR005467">
    <property type="entry name" value="His_kinase_dom"/>
</dbReference>
<dbReference type="SUPFAM" id="SSF55874">
    <property type="entry name" value="ATPase domain of HSP90 chaperone/DNA topoisomerase II/histidine kinase"/>
    <property type="match status" value="1"/>
</dbReference>
<evidence type="ECO:0000256" key="6">
    <source>
        <dbReference type="ARBA" id="ARBA00022679"/>
    </source>
</evidence>
<dbReference type="CDD" id="cd00082">
    <property type="entry name" value="HisKA"/>
    <property type="match status" value="1"/>
</dbReference>
<evidence type="ECO:0000256" key="2">
    <source>
        <dbReference type="ARBA" id="ARBA00004651"/>
    </source>
</evidence>
<dbReference type="InterPro" id="IPR003018">
    <property type="entry name" value="GAF"/>
</dbReference>
<keyword evidence="11 20" id="KW-1133">Transmembrane helix</keyword>
<evidence type="ECO:0000256" key="14">
    <source>
        <dbReference type="ARBA" id="ARBA00064003"/>
    </source>
</evidence>
<evidence type="ECO:0000256" key="5">
    <source>
        <dbReference type="ARBA" id="ARBA00022553"/>
    </source>
</evidence>
<dbReference type="FunFam" id="3.30.565.10:FF:000010">
    <property type="entry name" value="Sensor histidine kinase RcsC"/>
    <property type="match status" value="1"/>
</dbReference>
<evidence type="ECO:0000259" key="21">
    <source>
        <dbReference type="PROSITE" id="PS50109"/>
    </source>
</evidence>
<dbReference type="eggNOG" id="COG2198">
    <property type="taxonomic scope" value="Bacteria"/>
</dbReference>
<dbReference type="InterPro" id="IPR036097">
    <property type="entry name" value="HisK_dim/P_sf"/>
</dbReference>
<feature type="domain" description="PAS" evidence="23">
    <location>
        <begin position="422"/>
        <end position="495"/>
    </location>
</feature>